<evidence type="ECO:0000313" key="3">
    <source>
        <dbReference type="Proteomes" id="UP001075461"/>
    </source>
</evidence>
<sequence length="54" mass="6188">MEIAKEAVRLKIQMKDIIHGAWDTAIVAPFKFGMFLGELAGKEHKIKEKIEFMV</sequence>
<dbReference type="Proteomes" id="UP001075461">
    <property type="component" value="Unassembled WGS sequence"/>
</dbReference>
<reference evidence="2" key="1">
    <citation type="submission" date="2022-12" db="EMBL/GenBank/DDBJ databases">
        <title>Species Delineation and Comparative Genomics within the Campylobacter ureolyticus Complex.</title>
        <authorList>
            <person name="Maki J."/>
            <person name="Howard M."/>
            <person name="Connelly S."/>
            <person name="Hardy D.J."/>
            <person name="Cameron A."/>
        </authorList>
    </citation>
    <scope>NUCLEOTIDE SEQUENCE</scope>
    <source>
        <strain evidence="2">URMC_786</strain>
        <strain evidence="1">URMC_787</strain>
    </source>
</reference>
<dbReference type="Proteomes" id="UP001075225">
    <property type="component" value="Unassembled WGS sequence"/>
</dbReference>
<evidence type="ECO:0000313" key="1">
    <source>
        <dbReference type="EMBL" id="MCZ6160373.1"/>
    </source>
</evidence>
<dbReference type="EMBL" id="JAPXGO010000007">
    <property type="protein sequence ID" value="MCZ6160373.1"/>
    <property type="molecule type" value="Genomic_DNA"/>
</dbReference>
<dbReference type="RefSeq" id="WP_269479969.1">
    <property type="nucleotide sequence ID" value="NZ_JAPXGH010000001.1"/>
</dbReference>
<dbReference type="AlphaFoldDB" id="A0A9Q4KNY1"/>
<name>A0A9Q4KNY1_9BACT</name>
<proteinExistence type="predicted"/>
<comment type="caution">
    <text evidence="2">The sequence shown here is derived from an EMBL/GenBank/DDBJ whole genome shotgun (WGS) entry which is preliminary data.</text>
</comment>
<gene>
    <name evidence="1" type="ORF">O6B32_07755</name>
    <name evidence="2" type="ORF">O6B92_04500</name>
</gene>
<accession>A0A9Q4KNY1</accession>
<protein>
    <submittedName>
        <fullName evidence="2">Uncharacterized protein</fullName>
    </submittedName>
</protein>
<dbReference type="EMBL" id="JAPXGP010000003">
    <property type="protein sequence ID" value="MCZ6161595.1"/>
    <property type="molecule type" value="Genomic_DNA"/>
</dbReference>
<organism evidence="2 3">
    <name type="scientific">Campylobacter ureolyticus</name>
    <dbReference type="NCBI Taxonomy" id="827"/>
    <lineage>
        <taxon>Bacteria</taxon>
        <taxon>Pseudomonadati</taxon>
        <taxon>Campylobacterota</taxon>
        <taxon>Epsilonproteobacteria</taxon>
        <taxon>Campylobacterales</taxon>
        <taxon>Campylobacteraceae</taxon>
        <taxon>Campylobacter</taxon>
    </lineage>
</organism>
<evidence type="ECO:0000313" key="2">
    <source>
        <dbReference type="EMBL" id="MCZ6161595.1"/>
    </source>
</evidence>